<keyword evidence="1" id="KW-0812">Transmembrane</keyword>
<dbReference type="VEuPathDB" id="VectorBase:ISCI011732"/>
<dbReference type="InParanoid" id="B7Q6G5"/>
<evidence type="ECO:0000313" key="4">
    <source>
        <dbReference type="Proteomes" id="UP000001555"/>
    </source>
</evidence>
<dbReference type="EMBL" id="DS867564">
    <property type="protein sequence ID" value="EEC14438.1"/>
    <property type="molecule type" value="Genomic_DNA"/>
</dbReference>
<keyword evidence="4" id="KW-1185">Reference proteome</keyword>
<evidence type="ECO:0000256" key="1">
    <source>
        <dbReference type="SAM" id="Phobius"/>
    </source>
</evidence>
<gene>
    <name evidence="2" type="ORF">IscW_ISCW011732</name>
</gene>
<dbReference type="PaxDb" id="6945-B7Q6G5"/>
<proteinExistence type="predicted"/>
<protein>
    <submittedName>
        <fullName evidence="2 3">Uncharacterized protein</fullName>
    </submittedName>
</protein>
<dbReference type="AlphaFoldDB" id="B7Q6G5"/>
<dbReference type="Proteomes" id="UP000001555">
    <property type="component" value="Unassembled WGS sequence"/>
</dbReference>
<name>B7Q6G5_IXOSC</name>
<dbReference type="HOGENOM" id="CLU_2239532_0_0_1"/>
<accession>B7Q6G5</accession>
<dbReference type="EMBL" id="ABJB010230226">
    <property type="status" value="NOT_ANNOTATED_CDS"/>
    <property type="molecule type" value="Genomic_DNA"/>
</dbReference>
<keyword evidence="1" id="KW-0472">Membrane</keyword>
<reference evidence="3" key="2">
    <citation type="submission" date="2020-05" db="UniProtKB">
        <authorList>
            <consortium name="EnsemblMetazoa"/>
        </authorList>
    </citation>
    <scope>IDENTIFICATION</scope>
    <source>
        <strain evidence="3">wikel</strain>
    </source>
</reference>
<evidence type="ECO:0000313" key="3">
    <source>
        <dbReference type="EnsemblMetazoa" id="ISCW011732-PA"/>
    </source>
</evidence>
<feature type="transmembrane region" description="Helical" evidence="1">
    <location>
        <begin position="68"/>
        <end position="85"/>
    </location>
</feature>
<reference evidence="2 4" key="1">
    <citation type="submission" date="2008-03" db="EMBL/GenBank/DDBJ databases">
        <title>Annotation of Ixodes scapularis.</title>
        <authorList>
            <consortium name="Ixodes scapularis Genome Project Consortium"/>
            <person name="Caler E."/>
            <person name="Hannick L.I."/>
            <person name="Bidwell S."/>
            <person name="Joardar V."/>
            <person name="Thiagarajan M."/>
            <person name="Amedeo P."/>
            <person name="Galinsky K.J."/>
            <person name="Schobel S."/>
            <person name="Inman J."/>
            <person name="Hostetler J."/>
            <person name="Miller J."/>
            <person name="Hammond M."/>
            <person name="Megy K."/>
            <person name="Lawson D."/>
            <person name="Kodira C."/>
            <person name="Sutton G."/>
            <person name="Meyer J."/>
            <person name="Hill C.A."/>
            <person name="Birren B."/>
            <person name="Nene V."/>
            <person name="Collins F."/>
            <person name="Alarcon-Chaidez F."/>
            <person name="Wikel S."/>
            <person name="Strausberg R."/>
        </authorList>
    </citation>
    <scope>NUCLEOTIDE SEQUENCE [LARGE SCALE GENOMIC DNA]</scope>
    <source>
        <strain evidence="4">Wikel</strain>
        <strain evidence="2">Wikel colony</strain>
    </source>
</reference>
<sequence length="105" mass="12681">MMLEENNRKRKELEVKKEREERKKNVHLCVQSVSLDVTASLLYCDYYHHYYSNKVRLSEFTRQRFHLFPYLFYAAICVLSFVCSIEEKKILIVAVCRLLVYLYAC</sequence>
<keyword evidence="1" id="KW-1133">Transmembrane helix</keyword>
<organism>
    <name type="scientific">Ixodes scapularis</name>
    <name type="common">Black-legged tick</name>
    <name type="synonym">Deer tick</name>
    <dbReference type="NCBI Taxonomy" id="6945"/>
    <lineage>
        <taxon>Eukaryota</taxon>
        <taxon>Metazoa</taxon>
        <taxon>Ecdysozoa</taxon>
        <taxon>Arthropoda</taxon>
        <taxon>Chelicerata</taxon>
        <taxon>Arachnida</taxon>
        <taxon>Acari</taxon>
        <taxon>Parasitiformes</taxon>
        <taxon>Ixodida</taxon>
        <taxon>Ixodoidea</taxon>
        <taxon>Ixodidae</taxon>
        <taxon>Ixodinae</taxon>
        <taxon>Ixodes</taxon>
    </lineage>
</organism>
<evidence type="ECO:0000313" key="2">
    <source>
        <dbReference type="EMBL" id="EEC14438.1"/>
    </source>
</evidence>
<dbReference type="VEuPathDB" id="VectorBase:ISCW011732"/>
<dbReference type="EnsemblMetazoa" id="ISCW011732-RA">
    <property type="protein sequence ID" value="ISCW011732-PA"/>
    <property type="gene ID" value="ISCW011732"/>
</dbReference>